<proteinExistence type="predicted"/>
<accession>A0A8S5T9Y5</accession>
<protein>
    <submittedName>
        <fullName evidence="1">Head Tail Connector Protein</fullName>
    </submittedName>
</protein>
<dbReference type="NCBIfam" id="TIGR01560">
    <property type="entry name" value="put_DNA_pack"/>
    <property type="match status" value="1"/>
</dbReference>
<dbReference type="Pfam" id="PF05135">
    <property type="entry name" value="Phage_connect_1"/>
    <property type="match status" value="1"/>
</dbReference>
<reference evidence="1" key="1">
    <citation type="journal article" date="2021" name="Proc. Natl. Acad. Sci. U.S.A.">
        <title>A Catalog of Tens of Thousands of Viruses from Human Metagenomes Reveals Hidden Associations with Chronic Diseases.</title>
        <authorList>
            <person name="Tisza M.J."/>
            <person name="Buck C.B."/>
        </authorList>
    </citation>
    <scope>NUCLEOTIDE SEQUENCE</scope>
    <source>
        <strain evidence="1">CtGz830</strain>
    </source>
</reference>
<evidence type="ECO:0000313" key="1">
    <source>
        <dbReference type="EMBL" id="DAF59944.1"/>
    </source>
</evidence>
<organism evidence="1">
    <name type="scientific">Siphoviridae sp. ctGz830</name>
    <dbReference type="NCBI Taxonomy" id="2827825"/>
    <lineage>
        <taxon>Viruses</taxon>
        <taxon>Duplodnaviria</taxon>
        <taxon>Heunggongvirae</taxon>
        <taxon>Uroviricota</taxon>
        <taxon>Caudoviricetes</taxon>
    </lineage>
</organism>
<name>A0A8S5T9Y5_9CAUD</name>
<dbReference type="EMBL" id="BK032780">
    <property type="protein sequence ID" value="DAF59944.1"/>
    <property type="molecule type" value="Genomic_DNA"/>
</dbReference>
<dbReference type="InterPro" id="IPR006450">
    <property type="entry name" value="Phage_HK97_gp6-like"/>
</dbReference>
<sequence>MLEEIKNYLNITWEDEDIDNKLKSLIEQSKQSIKNLMGADIDFTKNLEMKELLFNRVRYAYNNAIEYFESNFAHEILRLQLQEGVKKLEK</sequence>
<dbReference type="InterPro" id="IPR021146">
    <property type="entry name" value="Phage_gp6-like_head-tail"/>
</dbReference>